<evidence type="ECO:0000313" key="17">
    <source>
        <dbReference type="EMBL" id="EHL09451.1"/>
    </source>
</evidence>
<dbReference type="GO" id="GO:0046872">
    <property type="term" value="F:metal ion binding"/>
    <property type="evidence" value="ECO:0007669"/>
    <property type="project" value="UniProtKB-KW"/>
</dbReference>
<gene>
    <name evidence="16" type="primary">coaX</name>
    <name evidence="17" type="ORF">HMPREF9624_01492</name>
</gene>
<keyword evidence="11 16" id="KW-0067">ATP-binding</keyword>
<comment type="function">
    <text evidence="16">Catalyzes the phosphorylation of pantothenate (Pan), the first step in CoA biosynthesis.</text>
</comment>
<feature type="active site" description="Proton acceptor" evidence="16">
    <location>
        <position position="110"/>
    </location>
</feature>
<evidence type="ECO:0000256" key="15">
    <source>
        <dbReference type="ARBA" id="ARBA00040883"/>
    </source>
</evidence>
<comment type="caution">
    <text evidence="17">The sequence shown here is derived from an EMBL/GenBank/DDBJ whole genome shotgun (WGS) entry which is preliminary data.</text>
</comment>
<protein>
    <recommendedName>
        <fullName evidence="15 16">Type III pantothenate kinase</fullName>
        <ecNumber evidence="6 16">2.7.1.33</ecNumber>
    </recommendedName>
    <alternativeName>
        <fullName evidence="16">PanK-III</fullName>
    </alternativeName>
    <alternativeName>
        <fullName evidence="16">Pantothenic acid kinase</fullName>
    </alternativeName>
</protein>
<keyword evidence="16" id="KW-0479">Metal-binding</keyword>
<evidence type="ECO:0000256" key="10">
    <source>
        <dbReference type="ARBA" id="ARBA00022777"/>
    </source>
</evidence>
<evidence type="ECO:0000256" key="11">
    <source>
        <dbReference type="ARBA" id="ARBA00022840"/>
    </source>
</evidence>
<dbReference type="GO" id="GO:0005524">
    <property type="term" value="F:ATP binding"/>
    <property type="evidence" value="ECO:0007669"/>
    <property type="project" value="UniProtKB-UniRule"/>
</dbReference>
<evidence type="ECO:0000256" key="4">
    <source>
        <dbReference type="ARBA" id="ARBA00005225"/>
    </source>
</evidence>
<keyword evidence="12 16" id="KW-0630">Potassium</keyword>
<keyword evidence="9 16" id="KW-0547">Nucleotide-binding</keyword>
<feature type="binding site" evidence="16">
    <location>
        <position position="133"/>
    </location>
    <ligand>
        <name>ATP</name>
        <dbReference type="ChEBI" id="CHEBI:30616"/>
    </ligand>
</feature>
<comment type="caution">
    <text evidence="16">Lacks conserved residue(s) required for the propagation of feature annotation.</text>
</comment>
<dbReference type="GO" id="GO:0015937">
    <property type="term" value="P:coenzyme A biosynthetic process"/>
    <property type="evidence" value="ECO:0007669"/>
    <property type="project" value="UniProtKB-UniRule"/>
</dbReference>
<dbReference type="PATRIC" id="fig|796944.3.peg.2250"/>
<keyword evidence="10 16" id="KW-0418">Kinase</keyword>
<dbReference type="HOGENOM" id="CLU_066627_1_0_9"/>
<evidence type="ECO:0000256" key="16">
    <source>
        <dbReference type="HAMAP-Rule" id="MF_01274"/>
    </source>
</evidence>
<dbReference type="Proteomes" id="UP000003527">
    <property type="component" value="Unassembled WGS sequence"/>
</dbReference>
<organism evidence="17 18">
    <name type="scientific">Oribacterium asaccharolyticum ACB7</name>
    <dbReference type="NCBI Taxonomy" id="796944"/>
    <lineage>
        <taxon>Bacteria</taxon>
        <taxon>Bacillati</taxon>
        <taxon>Bacillota</taxon>
        <taxon>Clostridia</taxon>
        <taxon>Lachnospirales</taxon>
        <taxon>Lachnospiraceae</taxon>
        <taxon>Oribacterium</taxon>
    </lineage>
</organism>
<dbReference type="EMBL" id="AFZD01000021">
    <property type="protein sequence ID" value="EHL09451.1"/>
    <property type="molecule type" value="Genomic_DNA"/>
</dbReference>
<comment type="cofactor">
    <cofactor evidence="2">
        <name>K(+)</name>
        <dbReference type="ChEBI" id="CHEBI:29103"/>
    </cofactor>
</comment>
<comment type="pathway">
    <text evidence="4 16">Cofactor biosynthesis; coenzyme A biosynthesis; CoA from (R)-pantothenate: step 1/5.</text>
</comment>
<keyword evidence="7 16" id="KW-0963">Cytoplasm</keyword>
<dbReference type="PANTHER" id="PTHR34265">
    <property type="entry name" value="TYPE III PANTOTHENATE KINASE"/>
    <property type="match status" value="1"/>
</dbReference>
<dbReference type="InterPro" id="IPR043129">
    <property type="entry name" value="ATPase_NBD"/>
</dbReference>
<evidence type="ECO:0000256" key="14">
    <source>
        <dbReference type="ARBA" id="ARBA00038036"/>
    </source>
</evidence>
<dbReference type="AlphaFoldDB" id="G9WWP8"/>
<dbReference type="HAMAP" id="MF_01274">
    <property type="entry name" value="Pantothen_kinase_3"/>
    <property type="match status" value="1"/>
</dbReference>
<evidence type="ECO:0000256" key="5">
    <source>
        <dbReference type="ARBA" id="ARBA00011738"/>
    </source>
</evidence>
<evidence type="ECO:0000256" key="13">
    <source>
        <dbReference type="ARBA" id="ARBA00022993"/>
    </source>
</evidence>
<dbReference type="Gene3D" id="3.30.420.40">
    <property type="match status" value="2"/>
</dbReference>
<dbReference type="InterPro" id="IPR004619">
    <property type="entry name" value="Type_III_PanK"/>
</dbReference>
<accession>G9WWP8</accession>
<name>G9WWP8_9FIRM</name>
<evidence type="ECO:0000256" key="3">
    <source>
        <dbReference type="ARBA" id="ARBA00004496"/>
    </source>
</evidence>
<evidence type="ECO:0000256" key="8">
    <source>
        <dbReference type="ARBA" id="ARBA00022679"/>
    </source>
</evidence>
<proteinExistence type="inferred from homology"/>
<dbReference type="PANTHER" id="PTHR34265:SF1">
    <property type="entry name" value="TYPE III PANTOTHENATE KINASE"/>
    <property type="match status" value="1"/>
</dbReference>
<dbReference type="Pfam" id="PF03309">
    <property type="entry name" value="Pan_kinase"/>
    <property type="match status" value="1"/>
</dbReference>
<comment type="subunit">
    <text evidence="5 16">Homodimer.</text>
</comment>
<evidence type="ECO:0000256" key="12">
    <source>
        <dbReference type="ARBA" id="ARBA00022958"/>
    </source>
</evidence>
<reference evidence="17 18" key="1">
    <citation type="submission" date="2011-08" db="EMBL/GenBank/DDBJ databases">
        <title>The Genome Sequence of Oribacterium sp. ACB7.</title>
        <authorList>
            <consortium name="The Broad Institute Genome Sequencing Platform"/>
            <person name="Earl A."/>
            <person name="Ward D."/>
            <person name="Feldgarden M."/>
            <person name="Gevers D."/>
            <person name="Sizova M."/>
            <person name="Hazen A."/>
            <person name="Epstein S."/>
            <person name="Young S.K."/>
            <person name="Zeng Q."/>
            <person name="Gargeya S."/>
            <person name="Fitzgerald M."/>
            <person name="Haas B."/>
            <person name="Abouelleil A."/>
            <person name="Alvarado L."/>
            <person name="Arachchi H.M."/>
            <person name="Berlin A."/>
            <person name="Brown A."/>
            <person name="Chapman S.B."/>
            <person name="Chen Z."/>
            <person name="Dunbar C."/>
            <person name="Freedman E."/>
            <person name="Gearin G."/>
            <person name="Gellesch M."/>
            <person name="Goldberg J."/>
            <person name="Griggs A."/>
            <person name="Gujja S."/>
            <person name="Heiman D."/>
            <person name="Howarth C."/>
            <person name="Larson L."/>
            <person name="Lui A."/>
            <person name="MacDonald P.J.P."/>
            <person name="Montmayeur A."/>
            <person name="Murphy C."/>
            <person name="Neiman D."/>
            <person name="Pearson M."/>
            <person name="Priest M."/>
            <person name="Roberts A."/>
            <person name="Saif S."/>
            <person name="Shea T."/>
            <person name="Shenoy N."/>
            <person name="Sisk P."/>
            <person name="Stolte C."/>
            <person name="Sykes S."/>
            <person name="Wortman J."/>
            <person name="Nusbaum C."/>
            <person name="Birren B."/>
        </authorList>
    </citation>
    <scope>NUCLEOTIDE SEQUENCE [LARGE SCALE GENOMIC DNA]</scope>
    <source>
        <strain evidence="17 18">ACB7</strain>
    </source>
</reference>
<sequence length="259" mass="27690">MILAIDCGNTHTNFGCIRESGEIAQIFCMESNRKKTSYEYAADIDEICTLLKISAHDFQAMVLSSVVPELTGSFQEAAEILGIRECFIVNRENVSAVSFSAASYADVGPDLIVSAVAAKKRYPLPAIIIDMGTASTLTVVNREGVFMGGVILPGVGISMNALAKETSLLPSIDVAPAKKLISLNTVDAMRSGIIYGTAGSLDGLIDRFLKELGQEATLLATGGLSHLICPYCRHSIIVDENLLLTGLWEIWTDSRKAGA</sequence>
<keyword evidence="18" id="KW-1185">Reference proteome</keyword>
<comment type="subcellular location">
    <subcellularLocation>
        <location evidence="3 16">Cytoplasm</location>
    </subcellularLocation>
</comment>
<comment type="cofactor">
    <cofactor evidence="16">
        <name>NH4(+)</name>
        <dbReference type="ChEBI" id="CHEBI:28938"/>
    </cofactor>
    <cofactor evidence="16">
        <name>K(+)</name>
        <dbReference type="ChEBI" id="CHEBI:29103"/>
    </cofactor>
    <text evidence="16">A monovalent cation. Ammonium or potassium.</text>
</comment>
<feature type="binding site" evidence="16">
    <location>
        <begin position="108"/>
        <end position="111"/>
    </location>
    <ligand>
        <name>substrate</name>
    </ligand>
</feature>
<dbReference type="NCBIfam" id="TIGR00671">
    <property type="entry name" value="baf"/>
    <property type="match status" value="1"/>
</dbReference>
<evidence type="ECO:0000313" key="18">
    <source>
        <dbReference type="Proteomes" id="UP000003527"/>
    </source>
</evidence>
<dbReference type="UniPathway" id="UPA00241">
    <property type="reaction ID" value="UER00352"/>
</dbReference>
<keyword evidence="8 16" id="KW-0808">Transferase</keyword>
<dbReference type="GO" id="GO:0005737">
    <property type="term" value="C:cytoplasm"/>
    <property type="evidence" value="ECO:0007669"/>
    <property type="project" value="UniProtKB-SubCell"/>
</dbReference>
<evidence type="ECO:0000256" key="7">
    <source>
        <dbReference type="ARBA" id="ARBA00022490"/>
    </source>
</evidence>
<evidence type="ECO:0000256" key="9">
    <source>
        <dbReference type="ARBA" id="ARBA00022741"/>
    </source>
</evidence>
<evidence type="ECO:0000256" key="2">
    <source>
        <dbReference type="ARBA" id="ARBA00001958"/>
    </source>
</evidence>
<dbReference type="SUPFAM" id="SSF53067">
    <property type="entry name" value="Actin-like ATPase domain"/>
    <property type="match status" value="2"/>
</dbReference>
<evidence type="ECO:0000256" key="6">
    <source>
        <dbReference type="ARBA" id="ARBA00012102"/>
    </source>
</evidence>
<dbReference type="GO" id="GO:0004594">
    <property type="term" value="F:pantothenate kinase activity"/>
    <property type="evidence" value="ECO:0007669"/>
    <property type="project" value="UniProtKB-UniRule"/>
</dbReference>
<keyword evidence="13 16" id="KW-0173">Coenzyme A biosynthesis</keyword>
<feature type="binding site" evidence="16">
    <location>
        <begin position="6"/>
        <end position="13"/>
    </location>
    <ligand>
        <name>ATP</name>
        <dbReference type="ChEBI" id="CHEBI:30616"/>
    </ligand>
</feature>
<evidence type="ECO:0000256" key="1">
    <source>
        <dbReference type="ARBA" id="ARBA00001206"/>
    </source>
</evidence>
<comment type="similarity">
    <text evidence="14 16">Belongs to the type III pantothenate kinase family.</text>
</comment>
<dbReference type="EC" id="2.7.1.33" evidence="6 16"/>
<dbReference type="CDD" id="cd24015">
    <property type="entry name" value="ASKHA_NBD_PanK-III"/>
    <property type="match status" value="1"/>
</dbReference>
<feature type="binding site" evidence="16">
    <location>
        <position position="185"/>
    </location>
    <ligand>
        <name>substrate</name>
    </ligand>
</feature>
<feature type="binding site" evidence="16">
    <location>
        <position position="130"/>
    </location>
    <ligand>
        <name>K(+)</name>
        <dbReference type="ChEBI" id="CHEBI:29103"/>
    </ligand>
</feature>
<dbReference type="RefSeq" id="WP_009537253.1">
    <property type="nucleotide sequence ID" value="NZ_JH414505.1"/>
</dbReference>
<comment type="catalytic activity">
    <reaction evidence="1 16">
        <text>(R)-pantothenate + ATP = (R)-4'-phosphopantothenate + ADP + H(+)</text>
        <dbReference type="Rhea" id="RHEA:16373"/>
        <dbReference type="ChEBI" id="CHEBI:10986"/>
        <dbReference type="ChEBI" id="CHEBI:15378"/>
        <dbReference type="ChEBI" id="CHEBI:29032"/>
        <dbReference type="ChEBI" id="CHEBI:30616"/>
        <dbReference type="ChEBI" id="CHEBI:456216"/>
        <dbReference type="EC" id="2.7.1.33"/>
    </reaction>
</comment>